<dbReference type="InterPro" id="IPR036457">
    <property type="entry name" value="PPM-type-like_dom_sf"/>
</dbReference>
<reference evidence="2" key="1">
    <citation type="submission" date="2016-06" db="UniProtKB">
        <authorList>
            <consortium name="WormBaseParasite"/>
        </authorList>
    </citation>
    <scope>IDENTIFICATION</scope>
</reference>
<protein>
    <submittedName>
        <fullName evidence="2">PPM-type phosphatase domain-containing protein</fullName>
    </submittedName>
</protein>
<feature type="domain" description="PPM-type phosphatase" evidence="1">
    <location>
        <begin position="25"/>
        <end position="84"/>
    </location>
</feature>
<evidence type="ECO:0000259" key="1">
    <source>
        <dbReference type="Pfam" id="PF00481"/>
    </source>
</evidence>
<evidence type="ECO:0000313" key="2">
    <source>
        <dbReference type="WBParaSite" id="GPUH_0000837401-mRNA-1"/>
    </source>
</evidence>
<dbReference type="InterPro" id="IPR001932">
    <property type="entry name" value="PPM-type_phosphatase-like_dom"/>
</dbReference>
<accession>A0A183DI24</accession>
<dbReference type="SUPFAM" id="SSF81606">
    <property type="entry name" value="PP2C-like"/>
    <property type="match status" value="1"/>
</dbReference>
<organism evidence="2">
    <name type="scientific">Gongylonema pulchrum</name>
    <dbReference type="NCBI Taxonomy" id="637853"/>
    <lineage>
        <taxon>Eukaryota</taxon>
        <taxon>Metazoa</taxon>
        <taxon>Ecdysozoa</taxon>
        <taxon>Nematoda</taxon>
        <taxon>Chromadorea</taxon>
        <taxon>Rhabditida</taxon>
        <taxon>Spirurina</taxon>
        <taxon>Spiruromorpha</taxon>
        <taxon>Spiruroidea</taxon>
        <taxon>Gongylonematidae</taxon>
        <taxon>Gongylonema</taxon>
    </lineage>
</organism>
<dbReference type="Gene3D" id="3.60.40.10">
    <property type="entry name" value="PPM-type phosphatase domain"/>
    <property type="match status" value="1"/>
</dbReference>
<dbReference type="WBParaSite" id="GPUH_0000837401-mRNA-1">
    <property type="protein sequence ID" value="GPUH_0000837401-mRNA-1"/>
    <property type="gene ID" value="GPUH_0000837401"/>
</dbReference>
<proteinExistence type="predicted"/>
<name>A0A183DI24_9BILA</name>
<sequence length="98" mass="11102">LGHFHWIEAPDIPSTEAALPSDQPGDFWSYNKETQQFIVSPEPDVNVVDLTDKQLCLILGSDGVSTVMRNNQLVQIVRTYEKLGPSKVIISFVYRIKR</sequence>
<dbReference type="Pfam" id="PF00481">
    <property type="entry name" value="PP2C"/>
    <property type="match status" value="1"/>
</dbReference>
<dbReference type="AlphaFoldDB" id="A0A183DI24"/>